<reference evidence="1" key="2">
    <citation type="submission" date="2013-09" db="EMBL/GenBank/DDBJ databases">
        <title>Draft genome sequence of Anaerotruncus colihominis(DSM 17241).</title>
        <authorList>
            <person name="Sudarsanam P."/>
            <person name="Ley R."/>
            <person name="Guruge J."/>
            <person name="Turnbaugh P.J."/>
            <person name="Mahowald M."/>
            <person name="Liep D."/>
            <person name="Gordon J."/>
        </authorList>
    </citation>
    <scope>NUCLEOTIDE SEQUENCE</scope>
    <source>
        <strain evidence="1">DSM 17241</strain>
    </source>
</reference>
<evidence type="ECO:0000313" key="1">
    <source>
        <dbReference type="EMBL" id="EDS10203.1"/>
    </source>
</evidence>
<dbReference type="EMBL" id="ABGD02000024">
    <property type="protein sequence ID" value="EDS10203.1"/>
    <property type="molecule type" value="Genomic_DNA"/>
</dbReference>
<dbReference type="HOGENOM" id="CLU_042516_0_0_9"/>
<accession>B0PE14</accession>
<dbReference type="Gene3D" id="1.10.1070.20">
    <property type="match status" value="1"/>
</dbReference>
<sequence>MMYTLMNKDVPLIDFHWERDVFTGWREHIDKVYLQPWFIRDFHTWLEYRSITKHREHMDTLLSSLGLRDTKGIIDFSKGLSLTDTLWVNQDDKYTWDKVNLFDNEFDEVIEKIAFDGGMYGQHFSTTSPEFGTNGTYAKCWHREEDGKIYLYKQGSSGAANAGKEVYSEMYASQILDILGYNHARYDIIKYRGHLVSRCELFTTKSEMLLPVEVFAVDKRFEFEDLVDICRKNGMIAQLSEYLITDALILNEDRHFGNFGVICDADTFEIKGMAPIYDNGVSLLCYYHVDPRYPASNPGTMLEYATTRYPRLYRDFISGAKEIATSEQLSHLKVLNGFKFDTSGNYNLPKDRVEQLEEIVQIQVDHLLNEAKNCNSRWD</sequence>
<keyword evidence="2" id="KW-1185">Reference proteome</keyword>
<organism evidence="1 2">
    <name type="scientific">Anaerotruncus colihominis DSM 17241</name>
    <dbReference type="NCBI Taxonomy" id="445972"/>
    <lineage>
        <taxon>Bacteria</taxon>
        <taxon>Bacillati</taxon>
        <taxon>Bacillota</taxon>
        <taxon>Clostridia</taxon>
        <taxon>Eubacteriales</taxon>
        <taxon>Oscillospiraceae</taxon>
        <taxon>Anaerotruncus</taxon>
    </lineage>
</organism>
<name>B0PE14_9FIRM</name>
<protein>
    <recommendedName>
        <fullName evidence="3">HipA-like C-terminal domain-containing protein</fullName>
    </recommendedName>
</protein>
<dbReference type="eggNOG" id="COG3550">
    <property type="taxonomic scope" value="Bacteria"/>
</dbReference>
<reference evidence="1" key="1">
    <citation type="submission" date="2007-11" db="EMBL/GenBank/DDBJ databases">
        <authorList>
            <person name="Fulton L."/>
            <person name="Clifton S."/>
            <person name="Fulton B."/>
            <person name="Xu J."/>
            <person name="Minx P."/>
            <person name="Pepin K.H."/>
            <person name="Johnson M."/>
            <person name="Thiruvilangam P."/>
            <person name="Bhonagiri V."/>
            <person name="Nash W.E."/>
            <person name="Mardis E.R."/>
            <person name="Wilson R.K."/>
        </authorList>
    </citation>
    <scope>NUCLEOTIDE SEQUENCE [LARGE SCALE GENOMIC DNA]</scope>
    <source>
        <strain evidence="1">DSM 17241</strain>
    </source>
</reference>
<evidence type="ECO:0008006" key="3">
    <source>
        <dbReference type="Google" id="ProtNLM"/>
    </source>
</evidence>
<evidence type="ECO:0000313" key="2">
    <source>
        <dbReference type="Proteomes" id="UP000003803"/>
    </source>
</evidence>
<dbReference type="AlphaFoldDB" id="B0PE14"/>
<dbReference type="Proteomes" id="UP000003803">
    <property type="component" value="Unassembled WGS sequence"/>
</dbReference>
<proteinExistence type="predicted"/>
<gene>
    <name evidence="1" type="ORF">ANACOL_02799</name>
</gene>
<comment type="caution">
    <text evidence="1">The sequence shown here is derived from an EMBL/GenBank/DDBJ whole genome shotgun (WGS) entry which is preliminary data.</text>
</comment>